<keyword evidence="2" id="KW-1185">Reference proteome</keyword>
<dbReference type="KEGG" id="alj:G8D99_07900"/>
<name>A0A6G8S464_9GAMM</name>
<dbReference type="RefSeq" id="WP_166324157.1">
    <property type="nucleotide sequence ID" value="NZ_CP049916.1"/>
</dbReference>
<evidence type="ECO:0000313" key="1">
    <source>
        <dbReference type="EMBL" id="QIO08942.1"/>
    </source>
</evidence>
<organism evidence="1 2">
    <name type="scientific">Acinetobacter lanii</name>
    <dbReference type="NCBI Taxonomy" id="2715163"/>
    <lineage>
        <taxon>Bacteria</taxon>
        <taxon>Pseudomonadati</taxon>
        <taxon>Pseudomonadota</taxon>
        <taxon>Gammaproteobacteria</taxon>
        <taxon>Moraxellales</taxon>
        <taxon>Moraxellaceae</taxon>
        <taxon>Acinetobacter</taxon>
    </lineage>
</organism>
<accession>A0A6G8S464</accession>
<dbReference type="AlphaFoldDB" id="A0A6G8S464"/>
<dbReference type="Proteomes" id="UP000501939">
    <property type="component" value="Chromosome"/>
</dbReference>
<evidence type="ECO:0000313" key="2">
    <source>
        <dbReference type="Proteomes" id="UP000501939"/>
    </source>
</evidence>
<protein>
    <submittedName>
        <fullName evidence="1">Uncharacterized protein</fullName>
    </submittedName>
</protein>
<sequence>MVQLKFRRKYMQGLHLYIKPTTSFEAFVEVVGEIIGYPIINYETDRYDEYPGYEIDYDETLITILGVPPDLENLREMFPEEFGFGEKAETYQVYIRFKTLPLQINDILNIDYISDKDFGENLIQQLINKGFEISDTYPPCYLSDEDE</sequence>
<gene>
    <name evidence="1" type="ORF">G8D99_07900</name>
</gene>
<proteinExistence type="predicted"/>
<dbReference type="EMBL" id="CP049916">
    <property type="protein sequence ID" value="QIO08942.1"/>
    <property type="molecule type" value="Genomic_DNA"/>
</dbReference>
<reference evidence="1 2" key="1">
    <citation type="submission" date="2020-03" db="EMBL/GenBank/DDBJ databases">
        <authorList>
            <person name="Zhu W."/>
        </authorList>
    </citation>
    <scope>NUCLEOTIDE SEQUENCE [LARGE SCALE GENOMIC DNA]</scope>
    <source>
        <strain evidence="1 2">185</strain>
    </source>
</reference>